<gene>
    <name evidence="1" type="ORF">LCGC14_2426590</name>
</gene>
<dbReference type="EMBL" id="LAZR01037019">
    <property type="protein sequence ID" value="KKL23314.1"/>
    <property type="molecule type" value="Genomic_DNA"/>
</dbReference>
<name>A0A0F9BN56_9ZZZZ</name>
<protein>
    <submittedName>
        <fullName evidence="1">Uncharacterized protein</fullName>
    </submittedName>
</protein>
<organism evidence="1">
    <name type="scientific">marine sediment metagenome</name>
    <dbReference type="NCBI Taxonomy" id="412755"/>
    <lineage>
        <taxon>unclassified sequences</taxon>
        <taxon>metagenomes</taxon>
        <taxon>ecological metagenomes</taxon>
    </lineage>
</organism>
<evidence type="ECO:0000313" key="1">
    <source>
        <dbReference type="EMBL" id="KKL23314.1"/>
    </source>
</evidence>
<sequence length="84" mass="9479">LYIGNILRIAAQIGMTLVLINYFDLEYETAWSYAHDWTGKPIGFFGTIAFTVLIEVRNVRILDTITVWVDFVIGAKPKTVVAKS</sequence>
<accession>A0A0F9BN56</accession>
<comment type="caution">
    <text evidence="1">The sequence shown here is derived from an EMBL/GenBank/DDBJ whole genome shotgun (WGS) entry which is preliminary data.</text>
</comment>
<feature type="non-terminal residue" evidence="1">
    <location>
        <position position="1"/>
    </location>
</feature>
<reference evidence="1" key="1">
    <citation type="journal article" date="2015" name="Nature">
        <title>Complex archaea that bridge the gap between prokaryotes and eukaryotes.</title>
        <authorList>
            <person name="Spang A."/>
            <person name="Saw J.H."/>
            <person name="Jorgensen S.L."/>
            <person name="Zaremba-Niedzwiedzka K."/>
            <person name="Martijn J."/>
            <person name="Lind A.E."/>
            <person name="van Eijk R."/>
            <person name="Schleper C."/>
            <person name="Guy L."/>
            <person name="Ettema T.J."/>
        </authorList>
    </citation>
    <scope>NUCLEOTIDE SEQUENCE</scope>
</reference>
<proteinExistence type="predicted"/>
<dbReference type="AlphaFoldDB" id="A0A0F9BN56"/>